<dbReference type="GO" id="GO:0020037">
    <property type="term" value="F:heme binding"/>
    <property type="evidence" value="ECO:0007669"/>
    <property type="project" value="InterPro"/>
</dbReference>
<dbReference type="PANTHER" id="PTHR24305:SF235">
    <property type="entry name" value="CYTOCHROME P450 MONOOXYGENASE APDB-RELATED"/>
    <property type="match status" value="1"/>
</dbReference>
<comment type="cofactor">
    <cofactor evidence="1 5">
        <name>heme</name>
        <dbReference type="ChEBI" id="CHEBI:30413"/>
    </cofactor>
</comment>
<keyword evidence="8" id="KW-1185">Reference proteome</keyword>
<name>A0A2G5BHI9_COERN</name>
<dbReference type="Gene3D" id="1.10.630.10">
    <property type="entry name" value="Cytochrome P450"/>
    <property type="match status" value="1"/>
</dbReference>
<dbReference type="InterPro" id="IPR001128">
    <property type="entry name" value="Cyt_P450"/>
</dbReference>
<dbReference type="GO" id="GO:0016705">
    <property type="term" value="F:oxidoreductase activity, acting on paired donors, with incorporation or reduction of molecular oxygen"/>
    <property type="evidence" value="ECO:0007669"/>
    <property type="project" value="InterPro"/>
</dbReference>
<evidence type="ECO:0000256" key="2">
    <source>
        <dbReference type="ARBA" id="ARBA00022723"/>
    </source>
</evidence>
<dbReference type="STRING" id="763665.A0A2G5BHI9"/>
<dbReference type="PANTHER" id="PTHR24305">
    <property type="entry name" value="CYTOCHROME P450"/>
    <property type="match status" value="1"/>
</dbReference>
<evidence type="ECO:0000256" key="4">
    <source>
        <dbReference type="ARBA" id="ARBA00023004"/>
    </source>
</evidence>
<keyword evidence="6" id="KW-0503">Monooxygenase</keyword>
<organism evidence="7 8">
    <name type="scientific">Coemansia reversa (strain ATCC 12441 / NRRL 1564)</name>
    <dbReference type="NCBI Taxonomy" id="763665"/>
    <lineage>
        <taxon>Eukaryota</taxon>
        <taxon>Fungi</taxon>
        <taxon>Fungi incertae sedis</taxon>
        <taxon>Zoopagomycota</taxon>
        <taxon>Kickxellomycotina</taxon>
        <taxon>Kickxellomycetes</taxon>
        <taxon>Kickxellales</taxon>
        <taxon>Kickxellaceae</taxon>
        <taxon>Coemansia</taxon>
    </lineage>
</organism>
<dbReference type="PRINTS" id="PR00463">
    <property type="entry name" value="EP450I"/>
</dbReference>
<feature type="binding site" description="axial binding residue" evidence="5">
    <location>
        <position position="155"/>
    </location>
    <ligand>
        <name>heme</name>
        <dbReference type="ChEBI" id="CHEBI:30413"/>
    </ligand>
    <ligandPart>
        <name>Fe</name>
        <dbReference type="ChEBI" id="CHEBI:18248"/>
    </ligandPart>
</feature>
<dbReference type="EMBL" id="KZ303490">
    <property type="protein sequence ID" value="PIA18451.1"/>
    <property type="molecule type" value="Genomic_DNA"/>
</dbReference>
<evidence type="ECO:0000313" key="8">
    <source>
        <dbReference type="Proteomes" id="UP000242474"/>
    </source>
</evidence>
<dbReference type="InterPro" id="IPR017972">
    <property type="entry name" value="Cyt_P450_CS"/>
</dbReference>
<dbReference type="GO" id="GO:0044550">
    <property type="term" value="P:secondary metabolite biosynthetic process"/>
    <property type="evidence" value="ECO:0007669"/>
    <property type="project" value="UniProtKB-ARBA"/>
</dbReference>
<evidence type="ECO:0000313" key="7">
    <source>
        <dbReference type="EMBL" id="PIA18451.1"/>
    </source>
</evidence>
<gene>
    <name evidence="7" type="ORF">COEREDRAFT_6683</name>
</gene>
<dbReference type="GO" id="GO:0004497">
    <property type="term" value="F:monooxygenase activity"/>
    <property type="evidence" value="ECO:0007669"/>
    <property type="project" value="UniProtKB-KW"/>
</dbReference>
<dbReference type="InterPro" id="IPR002401">
    <property type="entry name" value="Cyt_P450_E_grp-I"/>
</dbReference>
<evidence type="ECO:0000256" key="6">
    <source>
        <dbReference type="RuleBase" id="RU000461"/>
    </source>
</evidence>
<keyword evidence="5 6" id="KW-0349">Heme</keyword>
<protein>
    <submittedName>
        <fullName evidence="7">Cytochrome P450</fullName>
    </submittedName>
</protein>
<comment type="similarity">
    <text evidence="6">Belongs to the cytochrome P450 family.</text>
</comment>
<evidence type="ECO:0000256" key="3">
    <source>
        <dbReference type="ARBA" id="ARBA00023002"/>
    </source>
</evidence>
<evidence type="ECO:0000256" key="1">
    <source>
        <dbReference type="ARBA" id="ARBA00001971"/>
    </source>
</evidence>
<keyword evidence="2 5" id="KW-0479">Metal-binding</keyword>
<dbReference type="OrthoDB" id="3934656at2759"/>
<dbReference type="InterPro" id="IPR050121">
    <property type="entry name" value="Cytochrome_P450_monoxygenase"/>
</dbReference>
<dbReference type="PROSITE" id="PS00086">
    <property type="entry name" value="CYTOCHROME_P450"/>
    <property type="match status" value="1"/>
</dbReference>
<dbReference type="GO" id="GO:0005506">
    <property type="term" value="F:iron ion binding"/>
    <property type="evidence" value="ECO:0007669"/>
    <property type="project" value="InterPro"/>
</dbReference>
<dbReference type="Pfam" id="PF00067">
    <property type="entry name" value="p450"/>
    <property type="match status" value="1"/>
</dbReference>
<dbReference type="AlphaFoldDB" id="A0A2G5BHI9"/>
<keyword evidence="3 6" id="KW-0560">Oxidoreductase</keyword>
<accession>A0A2G5BHI9</accession>
<dbReference type="InterPro" id="IPR036396">
    <property type="entry name" value="Cyt_P450_sf"/>
</dbReference>
<keyword evidence="4 5" id="KW-0408">Iron</keyword>
<dbReference type="Proteomes" id="UP000242474">
    <property type="component" value="Unassembled WGS sequence"/>
</dbReference>
<proteinExistence type="inferred from homology"/>
<evidence type="ECO:0000256" key="5">
    <source>
        <dbReference type="PIRSR" id="PIRSR602401-1"/>
    </source>
</evidence>
<dbReference type="SUPFAM" id="SSF48264">
    <property type="entry name" value="Cytochrome P450"/>
    <property type="match status" value="1"/>
</dbReference>
<reference evidence="7 8" key="1">
    <citation type="journal article" date="2015" name="Genome Biol. Evol.">
        <title>Phylogenomic analyses indicate that early fungi evolved digesting cell walls of algal ancestors of land plants.</title>
        <authorList>
            <person name="Chang Y."/>
            <person name="Wang S."/>
            <person name="Sekimoto S."/>
            <person name="Aerts A.L."/>
            <person name="Choi C."/>
            <person name="Clum A."/>
            <person name="LaButti K.M."/>
            <person name="Lindquist E.A."/>
            <person name="Yee Ngan C."/>
            <person name="Ohm R.A."/>
            <person name="Salamov A.A."/>
            <person name="Grigoriev I.V."/>
            <person name="Spatafora J.W."/>
            <person name="Berbee M.L."/>
        </authorList>
    </citation>
    <scope>NUCLEOTIDE SEQUENCE [LARGE SCALE GENOMIC DNA]</scope>
    <source>
        <strain evidence="7 8">NRRL 1564</strain>
    </source>
</reference>
<sequence length="229" mass="26279">MSSYYNNLQFTGIENTVSTLDFEMANIRHWQMGPFFKPKKQLVDLAEKGKHNQCPADLLQAFIDAENSESKACLFKSLHLKPFTDGLLPRVSPKGGMVIQGNYILESTAIFINMAVTNHHSAYWDRPYEYDQTHFIENSEARHNVLTFSYGKRICLGQHLALWGMLTMLENILKNYDLQLPLDYTHLGPSVLNKHGYPRVTYIKQYIVAKPVNDERGCRLIITKAHATK</sequence>